<evidence type="ECO:0000259" key="7">
    <source>
        <dbReference type="PROSITE" id="PS50110"/>
    </source>
</evidence>
<dbReference type="SMART" id="SM00448">
    <property type="entry name" value="REC"/>
    <property type="match status" value="1"/>
</dbReference>
<name>A0ABP8JXH9_9BACT</name>
<organism evidence="8 9">
    <name type="scientific">Nibrella viscosa</name>
    <dbReference type="NCBI Taxonomy" id="1084524"/>
    <lineage>
        <taxon>Bacteria</taxon>
        <taxon>Pseudomonadati</taxon>
        <taxon>Bacteroidota</taxon>
        <taxon>Cytophagia</taxon>
        <taxon>Cytophagales</taxon>
        <taxon>Spirosomataceae</taxon>
        <taxon>Nibrella</taxon>
    </lineage>
</organism>
<accession>A0ABP8JXH9</accession>
<evidence type="ECO:0000313" key="8">
    <source>
        <dbReference type="EMBL" id="GAA4397622.1"/>
    </source>
</evidence>
<keyword evidence="9" id="KW-1185">Reference proteome</keyword>
<keyword evidence="4" id="KW-0804">Transcription</keyword>
<dbReference type="PRINTS" id="PR00038">
    <property type="entry name" value="HTHLUXR"/>
</dbReference>
<comment type="caution">
    <text evidence="8">The sequence shown here is derived from an EMBL/GenBank/DDBJ whole genome shotgun (WGS) entry which is preliminary data.</text>
</comment>
<dbReference type="Gene3D" id="3.40.50.2300">
    <property type="match status" value="1"/>
</dbReference>
<feature type="domain" description="Response regulatory" evidence="7">
    <location>
        <begin position="4"/>
        <end position="120"/>
    </location>
</feature>
<sequence>MPQTILLADDHQLFLDGLRLLFDRIDGWEVVGEASNGIEVLAFLETHTVDCVVLDIQMPMVDGIEATRRIKKGFPQVKVLGVSMVGDYGTIRKMLQAGADGYLVKDTGIAELRYALDMVTKGQIFVSHQLAPVLLEGVAGRKAKPASARPGLTKREQEIIQLIVNGQTNEQIATALFLSPLTITTHRKRILTKLGCKNTAMLVRYVLENKLVEK</sequence>
<dbReference type="Proteomes" id="UP001500936">
    <property type="component" value="Unassembled WGS sequence"/>
</dbReference>
<dbReference type="CDD" id="cd17535">
    <property type="entry name" value="REC_NarL-like"/>
    <property type="match status" value="1"/>
</dbReference>
<feature type="modified residue" description="4-aspartylphosphate" evidence="5">
    <location>
        <position position="55"/>
    </location>
</feature>
<keyword evidence="1 5" id="KW-0597">Phosphoprotein</keyword>
<dbReference type="InterPro" id="IPR058245">
    <property type="entry name" value="NreC/VraR/RcsB-like_REC"/>
</dbReference>
<dbReference type="RefSeq" id="WP_345264055.1">
    <property type="nucleotide sequence ID" value="NZ_BAABHB010000001.1"/>
</dbReference>
<dbReference type="PROSITE" id="PS50043">
    <property type="entry name" value="HTH_LUXR_2"/>
    <property type="match status" value="1"/>
</dbReference>
<dbReference type="SMART" id="SM00421">
    <property type="entry name" value="HTH_LUXR"/>
    <property type="match status" value="1"/>
</dbReference>
<evidence type="ECO:0000313" key="9">
    <source>
        <dbReference type="Proteomes" id="UP001500936"/>
    </source>
</evidence>
<protein>
    <submittedName>
        <fullName evidence="8">Response regulator transcription factor</fullName>
    </submittedName>
</protein>
<reference evidence="9" key="1">
    <citation type="journal article" date="2019" name="Int. J. Syst. Evol. Microbiol.">
        <title>The Global Catalogue of Microorganisms (GCM) 10K type strain sequencing project: providing services to taxonomists for standard genome sequencing and annotation.</title>
        <authorList>
            <consortium name="The Broad Institute Genomics Platform"/>
            <consortium name="The Broad Institute Genome Sequencing Center for Infectious Disease"/>
            <person name="Wu L."/>
            <person name="Ma J."/>
        </authorList>
    </citation>
    <scope>NUCLEOTIDE SEQUENCE [LARGE SCALE GENOMIC DNA]</scope>
    <source>
        <strain evidence="9">JCM 17925</strain>
    </source>
</reference>
<proteinExistence type="predicted"/>
<keyword evidence="2" id="KW-0805">Transcription regulation</keyword>
<dbReference type="PROSITE" id="PS50110">
    <property type="entry name" value="RESPONSE_REGULATORY"/>
    <property type="match status" value="1"/>
</dbReference>
<evidence type="ECO:0000259" key="6">
    <source>
        <dbReference type="PROSITE" id="PS50043"/>
    </source>
</evidence>
<dbReference type="Pfam" id="PF00196">
    <property type="entry name" value="GerE"/>
    <property type="match status" value="1"/>
</dbReference>
<evidence type="ECO:0000256" key="4">
    <source>
        <dbReference type="ARBA" id="ARBA00023163"/>
    </source>
</evidence>
<dbReference type="Pfam" id="PF00072">
    <property type="entry name" value="Response_reg"/>
    <property type="match status" value="1"/>
</dbReference>
<dbReference type="EMBL" id="BAABHB010000001">
    <property type="protein sequence ID" value="GAA4397622.1"/>
    <property type="molecule type" value="Genomic_DNA"/>
</dbReference>
<evidence type="ECO:0000256" key="3">
    <source>
        <dbReference type="ARBA" id="ARBA00023125"/>
    </source>
</evidence>
<dbReference type="InterPro" id="IPR001789">
    <property type="entry name" value="Sig_transdc_resp-reg_receiver"/>
</dbReference>
<dbReference type="SUPFAM" id="SSF52172">
    <property type="entry name" value="CheY-like"/>
    <property type="match status" value="1"/>
</dbReference>
<dbReference type="PROSITE" id="PS00622">
    <property type="entry name" value="HTH_LUXR_1"/>
    <property type="match status" value="1"/>
</dbReference>
<evidence type="ECO:0000256" key="5">
    <source>
        <dbReference type="PROSITE-ProRule" id="PRU00169"/>
    </source>
</evidence>
<keyword evidence="3" id="KW-0238">DNA-binding</keyword>
<dbReference type="SUPFAM" id="SSF46894">
    <property type="entry name" value="C-terminal effector domain of the bipartite response regulators"/>
    <property type="match status" value="1"/>
</dbReference>
<dbReference type="PANTHER" id="PTHR43214:SF41">
    <property type="entry name" value="NITRATE_NITRITE RESPONSE REGULATOR PROTEIN NARP"/>
    <property type="match status" value="1"/>
</dbReference>
<feature type="domain" description="HTH luxR-type" evidence="6">
    <location>
        <begin position="145"/>
        <end position="210"/>
    </location>
</feature>
<evidence type="ECO:0000256" key="2">
    <source>
        <dbReference type="ARBA" id="ARBA00023015"/>
    </source>
</evidence>
<dbReference type="InterPro" id="IPR000792">
    <property type="entry name" value="Tscrpt_reg_LuxR_C"/>
</dbReference>
<dbReference type="CDD" id="cd06170">
    <property type="entry name" value="LuxR_C_like"/>
    <property type="match status" value="1"/>
</dbReference>
<dbReference type="InterPro" id="IPR011006">
    <property type="entry name" value="CheY-like_superfamily"/>
</dbReference>
<dbReference type="PANTHER" id="PTHR43214">
    <property type="entry name" value="TWO-COMPONENT RESPONSE REGULATOR"/>
    <property type="match status" value="1"/>
</dbReference>
<gene>
    <name evidence="8" type="ORF">GCM10023187_07290</name>
</gene>
<evidence type="ECO:0000256" key="1">
    <source>
        <dbReference type="ARBA" id="ARBA00022553"/>
    </source>
</evidence>
<dbReference type="InterPro" id="IPR039420">
    <property type="entry name" value="WalR-like"/>
</dbReference>
<dbReference type="InterPro" id="IPR016032">
    <property type="entry name" value="Sig_transdc_resp-reg_C-effctor"/>
</dbReference>